<evidence type="ECO:0000259" key="4">
    <source>
        <dbReference type="PROSITE" id="PS51462"/>
    </source>
</evidence>
<name>A0ABP3N763_SACER</name>
<protein>
    <recommendedName>
        <fullName evidence="4">Nudix hydrolase domain-containing protein</fullName>
    </recommendedName>
</protein>
<dbReference type="EMBL" id="BAAAGS010000024">
    <property type="protein sequence ID" value="GAA0534809.1"/>
    <property type="molecule type" value="Genomic_DNA"/>
</dbReference>
<dbReference type="PANTHER" id="PTHR43046">
    <property type="entry name" value="GDP-MANNOSE MANNOSYL HYDROLASE"/>
    <property type="match status" value="1"/>
</dbReference>
<gene>
    <name evidence="5" type="ORF">GCM10009533_37400</name>
</gene>
<comment type="caution">
    <text evidence="5">The sequence shown here is derived from an EMBL/GenBank/DDBJ whole genome shotgun (WGS) entry which is preliminary data.</text>
</comment>
<dbReference type="PROSITE" id="PS51462">
    <property type="entry name" value="NUDIX"/>
    <property type="match status" value="1"/>
</dbReference>
<feature type="domain" description="Nudix hydrolase" evidence="4">
    <location>
        <begin position="1"/>
        <end position="152"/>
    </location>
</feature>
<keyword evidence="2" id="KW-0378">Hydrolase</keyword>
<keyword evidence="3" id="KW-0460">Magnesium</keyword>
<accession>A0ABP3N763</accession>
<dbReference type="Gene3D" id="3.90.79.10">
    <property type="entry name" value="Nucleoside Triphosphate Pyrophosphohydrolase"/>
    <property type="match status" value="1"/>
</dbReference>
<evidence type="ECO:0000313" key="5">
    <source>
        <dbReference type="EMBL" id="GAA0534809.1"/>
    </source>
</evidence>
<keyword evidence="6" id="KW-1185">Reference proteome</keyword>
<evidence type="ECO:0000256" key="1">
    <source>
        <dbReference type="ARBA" id="ARBA00001946"/>
    </source>
</evidence>
<reference evidence="6" key="1">
    <citation type="journal article" date="2019" name="Int. J. Syst. Evol. Microbiol.">
        <title>The Global Catalogue of Microorganisms (GCM) 10K type strain sequencing project: providing services to taxonomists for standard genome sequencing and annotation.</title>
        <authorList>
            <consortium name="The Broad Institute Genomics Platform"/>
            <consortium name="The Broad Institute Genome Sequencing Center for Infectious Disease"/>
            <person name="Wu L."/>
            <person name="Ma J."/>
        </authorList>
    </citation>
    <scope>NUCLEOTIDE SEQUENCE [LARGE SCALE GENOMIC DNA]</scope>
    <source>
        <strain evidence="6">JCM 10303</strain>
    </source>
</reference>
<dbReference type="Proteomes" id="UP001500729">
    <property type="component" value="Unassembled WGS sequence"/>
</dbReference>
<evidence type="ECO:0000313" key="6">
    <source>
        <dbReference type="Proteomes" id="UP001500729"/>
    </source>
</evidence>
<proteinExistence type="predicted"/>
<evidence type="ECO:0000256" key="2">
    <source>
        <dbReference type="ARBA" id="ARBA00022801"/>
    </source>
</evidence>
<organism evidence="5 6">
    <name type="scientific">Saccharopolyspora erythraea</name>
    <name type="common">Streptomyces erythraeus</name>
    <dbReference type="NCBI Taxonomy" id="1836"/>
    <lineage>
        <taxon>Bacteria</taxon>
        <taxon>Bacillati</taxon>
        <taxon>Actinomycetota</taxon>
        <taxon>Actinomycetes</taxon>
        <taxon>Pseudonocardiales</taxon>
        <taxon>Pseudonocardiaceae</taxon>
        <taxon>Saccharopolyspora</taxon>
    </lineage>
</organism>
<comment type="cofactor">
    <cofactor evidence="1">
        <name>Mg(2+)</name>
        <dbReference type="ChEBI" id="CHEBI:18420"/>
    </cofactor>
</comment>
<evidence type="ECO:0000256" key="3">
    <source>
        <dbReference type="ARBA" id="ARBA00022842"/>
    </source>
</evidence>
<dbReference type="PANTHER" id="PTHR43046:SF12">
    <property type="entry name" value="GDP-MANNOSE MANNOSYL HYDROLASE"/>
    <property type="match status" value="1"/>
</dbReference>
<dbReference type="Pfam" id="PF00293">
    <property type="entry name" value="NUDIX"/>
    <property type="match status" value="1"/>
</dbReference>
<dbReference type="SUPFAM" id="SSF55811">
    <property type="entry name" value="Nudix"/>
    <property type="match status" value="1"/>
</dbReference>
<dbReference type="InterPro" id="IPR015797">
    <property type="entry name" value="NUDIX_hydrolase-like_dom_sf"/>
</dbReference>
<dbReference type="InterPro" id="IPR000086">
    <property type="entry name" value="NUDIX_hydrolase_dom"/>
</dbReference>
<sequence>MRIPRAVAVVVDGPRVLVMKRYVRRESREACRNCEHIAWSQPWCPGHRYAILPGGHVEEGETAEEAALRELTEETSLRATTGRLLWTGHHNGRPASYFLMTGVEGAPVLSGPEAAAHGPDNSYELVWAGSEEFDLLDLYPAEVRQPLTGLLRSRESSGLP</sequence>
<dbReference type="InterPro" id="IPR020476">
    <property type="entry name" value="Nudix_hydrolase"/>
</dbReference>
<dbReference type="PRINTS" id="PR00502">
    <property type="entry name" value="NUDIXFAMILY"/>
</dbReference>